<dbReference type="RefSeq" id="WP_166507742.1">
    <property type="nucleotide sequence ID" value="NZ_CP043026.1"/>
</dbReference>
<keyword evidence="1" id="KW-1133">Transmembrane helix</keyword>
<evidence type="ECO:0000256" key="1">
    <source>
        <dbReference type="SAM" id="Phobius"/>
    </source>
</evidence>
<feature type="transmembrane region" description="Helical" evidence="1">
    <location>
        <begin position="132"/>
        <end position="156"/>
    </location>
</feature>
<keyword evidence="1" id="KW-0472">Membrane</keyword>
<feature type="transmembrane region" description="Helical" evidence="1">
    <location>
        <begin position="203"/>
        <end position="225"/>
    </location>
</feature>
<feature type="transmembrane region" description="Helical" evidence="1">
    <location>
        <begin position="83"/>
        <end position="108"/>
    </location>
</feature>
<dbReference type="KEGG" id="schi:SCHIN_v1c01500"/>
<accession>A0A5B9Y2S9</accession>
<reference evidence="2 3" key="1">
    <citation type="submission" date="2019-08" db="EMBL/GenBank/DDBJ databases">
        <title>Complete genome sequence of Spiroplasma chinense CCH (DSM 19755).</title>
        <authorList>
            <person name="Shen H.-Y."/>
            <person name="Lin Y.-C."/>
            <person name="Chou L."/>
            <person name="Kuo C.-H."/>
        </authorList>
    </citation>
    <scope>NUCLEOTIDE SEQUENCE [LARGE SCALE GENOMIC DNA]</scope>
    <source>
        <strain evidence="2 3">CCH</strain>
    </source>
</reference>
<organism evidence="2 3">
    <name type="scientific">Spiroplasma chinense</name>
    <dbReference type="NCBI Taxonomy" id="216932"/>
    <lineage>
        <taxon>Bacteria</taxon>
        <taxon>Bacillati</taxon>
        <taxon>Mycoplasmatota</taxon>
        <taxon>Mollicutes</taxon>
        <taxon>Entomoplasmatales</taxon>
        <taxon>Spiroplasmataceae</taxon>
        <taxon>Spiroplasma</taxon>
    </lineage>
</organism>
<sequence>MELNSMNNPIVSPEKMKKKRSIKDIKLTLPKFNGVWLLLWINIKKSFSSKAIIGTGIVYIIIALVFIIVPAKLDIAGEDFSRLMLLVGYILAVFFFVVFLTVVVMNLIKTPMIEGITKIETRAGVPLWKTFLIRYTTFLIVSWFYVLINFILAMVFTTGFETAVFSRAMFLYGPVIFFFILPIFWFPVAGLIALICSLAMGTFLGIFCGAIMAITPMINGLVTLISQQDYRISEQLTNSNKLKFGAMYLQDFYNTVSKEEASGKIFDDKISDIAYAIEENFFDSFELSNLDFNSSSKNNDWEKPDQSSNAMATLKRAIYLGQFNIDSRTDFNTNLIEGTVQRTPLEGLAINKLLTDMYNKVDELMETNDRPTMHRPDYISGPFVEGAISTGAMKSYKVSDMTNWFAKKLPEYKTLFNFIGKSYDKYHELFFANDIYGYSNRGMFEKFDVSNYGNTVAQPSNATVDNTRQFEIYFRYPEYMVLNSVILQSWLNSYSINYIDESIFSDGWGSSSSLSSKAMYEKMEELQSHSTNKKMANIFMHFYMMYTGSALSTNVGDAFVDDGGVGLETRGSTSKLRNIQALAKYSNKAITSAAGVNGLIDVETGPMFKENSVSTTFGFNIQLAIFMYILVAAGFTYLIYLLYSKNARI</sequence>
<protein>
    <submittedName>
        <fullName evidence="2">Uncharacterized protein</fullName>
    </submittedName>
</protein>
<dbReference type="Proteomes" id="UP000323144">
    <property type="component" value="Chromosome"/>
</dbReference>
<dbReference type="AlphaFoldDB" id="A0A5B9Y2S9"/>
<feature type="transmembrane region" description="Helical" evidence="1">
    <location>
        <begin position="176"/>
        <end position="196"/>
    </location>
</feature>
<evidence type="ECO:0000313" key="2">
    <source>
        <dbReference type="EMBL" id="QEH61348.1"/>
    </source>
</evidence>
<feature type="transmembrane region" description="Helical" evidence="1">
    <location>
        <begin position="621"/>
        <end position="643"/>
    </location>
</feature>
<dbReference type="EMBL" id="CP043026">
    <property type="protein sequence ID" value="QEH61348.1"/>
    <property type="molecule type" value="Genomic_DNA"/>
</dbReference>
<name>A0A5B9Y2S9_9MOLU</name>
<proteinExistence type="predicted"/>
<feature type="transmembrane region" description="Helical" evidence="1">
    <location>
        <begin position="51"/>
        <end position="71"/>
    </location>
</feature>
<keyword evidence="1" id="KW-0812">Transmembrane</keyword>
<gene>
    <name evidence="2" type="ORF">SCHIN_v1c01500</name>
</gene>
<keyword evidence="3" id="KW-1185">Reference proteome</keyword>
<evidence type="ECO:0000313" key="3">
    <source>
        <dbReference type="Proteomes" id="UP000323144"/>
    </source>
</evidence>